<proteinExistence type="predicted"/>
<dbReference type="Proteomes" id="UP001215598">
    <property type="component" value="Unassembled WGS sequence"/>
</dbReference>
<protein>
    <submittedName>
        <fullName evidence="1">Uncharacterized protein</fullName>
    </submittedName>
</protein>
<reference evidence="1" key="1">
    <citation type="submission" date="2023-03" db="EMBL/GenBank/DDBJ databases">
        <title>Massive genome expansion in bonnet fungi (Mycena s.s.) driven by repeated elements and novel gene families across ecological guilds.</title>
        <authorList>
            <consortium name="Lawrence Berkeley National Laboratory"/>
            <person name="Harder C.B."/>
            <person name="Miyauchi S."/>
            <person name="Viragh M."/>
            <person name="Kuo A."/>
            <person name="Thoen E."/>
            <person name="Andreopoulos B."/>
            <person name="Lu D."/>
            <person name="Skrede I."/>
            <person name="Drula E."/>
            <person name="Henrissat B."/>
            <person name="Morin E."/>
            <person name="Kohler A."/>
            <person name="Barry K."/>
            <person name="LaButti K."/>
            <person name="Morin E."/>
            <person name="Salamov A."/>
            <person name="Lipzen A."/>
            <person name="Mereny Z."/>
            <person name="Hegedus B."/>
            <person name="Baldrian P."/>
            <person name="Stursova M."/>
            <person name="Weitz H."/>
            <person name="Taylor A."/>
            <person name="Grigoriev I.V."/>
            <person name="Nagy L.G."/>
            <person name="Martin F."/>
            <person name="Kauserud H."/>
        </authorList>
    </citation>
    <scope>NUCLEOTIDE SEQUENCE</scope>
    <source>
        <strain evidence="1">CBHHK182m</strain>
    </source>
</reference>
<comment type="caution">
    <text evidence="1">The sequence shown here is derived from an EMBL/GenBank/DDBJ whole genome shotgun (WGS) entry which is preliminary data.</text>
</comment>
<keyword evidence="2" id="KW-1185">Reference proteome</keyword>
<evidence type="ECO:0000313" key="1">
    <source>
        <dbReference type="EMBL" id="KAJ7745382.1"/>
    </source>
</evidence>
<gene>
    <name evidence="1" type="ORF">B0H16DRAFT_1856385</name>
</gene>
<dbReference type="EMBL" id="JARKIB010000083">
    <property type="protein sequence ID" value="KAJ7745382.1"/>
    <property type="molecule type" value="Genomic_DNA"/>
</dbReference>
<sequence length="188" mass="20991">MDILLLMARPSSRPASRRWFLHPAGDTCLFRSTHPSWRRFDRGLHTDDLCAVWSLYMIKQSLCLNTVPLSPFPAFPRAAPASPWTTAPARHLLPPGDLAVMVFTRMLLHSYNPVTYTSSPSALPAFPAAGTAPPPRTFTCFTDTRPCLAIPVFTFTVFNHDFTQSEVTFLRPPLHNPAPIRLQPPALL</sequence>
<name>A0AAD7N4M8_9AGAR</name>
<dbReference type="AlphaFoldDB" id="A0AAD7N4M8"/>
<accession>A0AAD7N4M8</accession>
<organism evidence="1 2">
    <name type="scientific">Mycena metata</name>
    <dbReference type="NCBI Taxonomy" id="1033252"/>
    <lineage>
        <taxon>Eukaryota</taxon>
        <taxon>Fungi</taxon>
        <taxon>Dikarya</taxon>
        <taxon>Basidiomycota</taxon>
        <taxon>Agaricomycotina</taxon>
        <taxon>Agaricomycetes</taxon>
        <taxon>Agaricomycetidae</taxon>
        <taxon>Agaricales</taxon>
        <taxon>Marasmiineae</taxon>
        <taxon>Mycenaceae</taxon>
        <taxon>Mycena</taxon>
    </lineage>
</organism>
<evidence type="ECO:0000313" key="2">
    <source>
        <dbReference type="Proteomes" id="UP001215598"/>
    </source>
</evidence>